<dbReference type="SUPFAM" id="SSF53448">
    <property type="entry name" value="Nucleotide-diphospho-sugar transferases"/>
    <property type="match status" value="1"/>
</dbReference>
<organism evidence="1">
    <name type="scientific">viral metagenome</name>
    <dbReference type="NCBI Taxonomy" id="1070528"/>
    <lineage>
        <taxon>unclassified sequences</taxon>
        <taxon>metagenomes</taxon>
        <taxon>organismal metagenomes</taxon>
    </lineage>
</organism>
<proteinExistence type="predicted"/>
<evidence type="ECO:0000313" key="1">
    <source>
        <dbReference type="EMBL" id="QHT35369.1"/>
    </source>
</evidence>
<dbReference type="EMBL" id="MN739020">
    <property type="protein sequence ID" value="QHT35369.1"/>
    <property type="molecule type" value="Genomic_DNA"/>
</dbReference>
<sequence length="274" mass="32851">MEIETETETTFALITDKLFFQRAEQTIKDLRTRGCWTGSVVLATIDFVLSDEFKQKYNVVEVKFETIDKTTLVENIGSKGFENSDKRELFKLNQWEKLHMFDDYFKKWSRVVYLDAGLRVLDTVEYLLELDYVGKFLAPNDCAPYFQKNKIFRNQLDFGRTQPIDRVKHDFGENIFNSQYFLNCMWIYDTDILNICNKNELIQAMNDYPVCRTNEMGIMNLLFHFKYKLWHEFPIRTLSGNKYLFEWNETNHAFHTNWTDYCFMKYPYSIGFDV</sequence>
<evidence type="ECO:0008006" key="2">
    <source>
        <dbReference type="Google" id="ProtNLM"/>
    </source>
</evidence>
<name>A0A6C0F477_9ZZZZ</name>
<dbReference type="AlphaFoldDB" id="A0A6C0F477"/>
<protein>
    <recommendedName>
        <fullName evidence="2">Nucleotide-diphospho-sugar transferase domain-containing protein</fullName>
    </recommendedName>
</protein>
<dbReference type="Gene3D" id="3.90.550.10">
    <property type="entry name" value="Spore Coat Polysaccharide Biosynthesis Protein SpsA, Chain A"/>
    <property type="match status" value="1"/>
</dbReference>
<dbReference type="InterPro" id="IPR029044">
    <property type="entry name" value="Nucleotide-diphossugar_trans"/>
</dbReference>
<accession>A0A6C0F477</accession>
<reference evidence="1" key="1">
    <citation type="journal article" date="2020" name="Nature">
        <title>Giant virus diversity and host interactions through global metagenomics.</title>
        <authorList>
            <person name="Schulz F."/>
            <person name="Roux S."/>
            <person name="Paez-Espino D."/>
            <person name="Jungbluth S."/>
            <person name="Walsh D.A."/>
            <person name="Denef V.J."/>
            <person name="McMahon K.D."/>
            <person name="Konstantinidis K.T."/>
            <person name="Eloe-Fadrosh E.A."/>
            <person name="Kyrpides N.C."/>
            <person name="Woyke T."/>
        </authorList>
    </citation>
    <scope>NUCLEOTIDE SEQUENCE</scope>
    <source>
        <strain evidence="1">GVMAG-M-3300009180-1</strain>
    </source>
</reference>